<evidence type="ECO:0000313" key="4">
    <source>
        <dbReference type="EMBL" id="CAD8049449.1"/>
    </source>
</evidence>
<protein>
    <recommendedName>
        <fullName evidence="3">Enoyl reductase (ER) domain-containing protein</fullName>
    </recommendedName>
</protein>
<keyword evidence="2" id="KW-0560">Oxidoreductase</keyword>
<dbReference type="InterPro" id="IPR013154">
    <property type="entry name" value="ADH-like_N"/>
</dbReference>
<proteinExistence type="predicted"/>
<evidence type="ECO:0000313" key="5">
    <source>
        <dbReference type="Proteomes" id="UP000692954"/>
    </source>
</evidence>
<dbReference type="AlphaFoldDB" id="A0A8S1K2J3"/>
<dbReference type="OrthoDB" id="293876at2759"/>
<sequence length="335" mass="36494">MEQFVIPKTFKAAQLVEYGKDLQIAEIETPVLNEGQVLIKVEAAPVNPSDLQLQAGLYPAGKVLPAVPGIEGSGIIVQLGPNVENVKVGTKVAFTAHSNYGSYGQYSVTSSQSVIPLDDDISFEVGASSIVNPVTVMLMLVETQELGSKAIVHTAAGSALGRMLVKYFQESGIDVINIVRRQEQVDLLQKEGAKYVLNSTSETFFKDLNVLATQLNATVFFDAIGGSLTGQILSQLPNKSTALVYGLLSGQNISDVTANDLLFKSKTVKGFWLSTSVHKYNPFTDVNATKKLNELLKTSLKTEYSNQYPLDQINQGIQFYSQTQTQRKILIRPNQ</sequence>
<name>A0A8S1K2J3_9CILI</name>
<dbReference type="PANTHER" id="PTHR48106">
    <property type="entry name" value="QUINONE OXIDOREDUCTASE PIG3-RELATED"/>
    <property type="match status" value="1"/>
</dbReference>
<dbReference type="InterPro" id="IPR020843">
    <property type="entry name" value="ER"/>
</dbReference>
<dbReference type="CDD" id="cd08291">
    <property type="entry name" value="ETR_like_1"/>
    <property type="match status" value="1"/>
</dbReference>
<comment type="caution">
    <text evidence="4">The sequence shown here is derived from an EMBL/GenBank/DDBJ whole genome shotgun (WGS) entry which is preliminary data.</text>
</comment>
<accession>A0A8S1K2J3</accession>
<dbReference type="GO" id="GO:0016651">
    <property type="term" value="F:oxidoreductase activity, acting on NAD(P)H"/>
    <property type="evidence" value="ECO:0007669"/>
    <property type="project" value="TreeGrafter"/>
</dbReference>
<organism evidence="4 5">
    <name type="scientific">Paramecium sonneborni</name>
    <dbReference type="NCBI Taxonomy" id="65129"/>
    <lineage>
        <taxon>Eukaryota</taxon>
        <taxon>Sar</taxon>
        <taxon>Alveolata</taxon>
        <taxon>Ciliophora</taxon>
        <taxon>Intramacronucleata</taxon>
        <taxon>Oligohymenophorea</taxon>
        <taxon>Peniculida</taxon>
        <taxon>Parameciidae</taxon>
        <taxon>Paramecium</taxon>
    </lineage>
</organism>
<dbReference type="Pfam" id="PF00107">
    <property type="entry name" value="ADH_zinc_N"/>
    <property type="match status" value="1"/>
</dbReference>
<dbReference type="GO" id="GO:0070402">
    <property type="term" value="F:NADPH binding"/>
    <property type="evidence" value="ECO:0007669"/>
    <property type="project" value="TreeGrafter"/>
</dbReference>
<dbReference type="Pfam" id="PF08240">
    <property type="entry name" value="ADH_N"/>
    <property type="match status" value="1"/>
</dbReference>
<gene>
    <name evidence="4" type="ORF">PSON_ATCC_30995.1.T0040137</name>
</gene>
<dbReference type="EMBL" id="CAJJDN010000004">
    <property type="protein sequence ID" value="CAD8049449.1"/>
    <property type="molecule type" value="Genomic_DNA"/>
</dbReference>
<dbReference type="SMART" id="SM00829">
    <property type="entry name" value="PKS_ER"/>
    <property type="match status" value="1"/>
</dbReference>
<feature type="domain" description="Enoyl reductase (ER)" evidence="3">
    <location>
        <begin position="19"/>
        <end position="331"/>
    </location>
</feature>
<evidence type="ECO:0000256" key="1">
    <source>
        <dbReference type="ARBA" id="ARBA00022857"/>
    </source>
</evidence>
<evidence type="ECO:0000256" key="2">
    <source>
        <dbReference type="ARBA" id="ARBA00023002"/>
    </source>
</evidence>
<dbReference type="Proteomes" id="UP000692954">
    <property type="component" value="Unassembled WGS sequence"/>
</dbReference>
<keyword evidence="5" id="KW-1185">Reference proteome</keyword>
<reference evidence="4" key="1">
    <citation type="submission" date="2021-01" db="EMBL/GenBank/DDBJ databases">
        <authorList>
            <consortium name="Genoscope - CEA"/>
            <person name="William W."/>
        </authorList>
    </citation>
    <scope>NUCLEOTIDE SEQUENCE</scope>
</reference>
<dbReference type="InterPro" id="IPR013149">
    <property type="entry name" value="ADH-like_C"/>
</dbReference>
<evidence type="ECO:0000259" key="3">
    <source>
        <dbReference type="SMART" id="SM00829"/>
    </source>
</evidence>
<dbReference type="PANTHER" id="PTHR48106:SF18">
    <property type="entry name" value="QUINONE OXIDOREDUCTASE PIG3"/>
    <property type="match status" value="1"/>
</dbReference>
<keyword evidence="1" id="KW-0521">NADP</keyword>